<comment type="caution">
    <text evidence="2">The sequence shown here is derived from an EMBL/GenBank/DDBJ whole genome shotgun (WGS) entry which is preliminary data.</text>
</comment>
<evidence type="ECO:0000256" key="1">
    <source>
        <dbReference type="SAM" id="MobiDB-lite"/>
    </source>
</evidence>
<dbReference type="AlphaFoldDB" id="A0ABD3BXR3"/>
<dbReference type="Pfam" id="PF13578">
    <property type="entry name" value="Methyltransf_24"/>
    <property type="match status" value="1"/>
</dbReference>
<evidence type="ECO:0000313" key="3">
    <source>
        <dbReference type="Proteomes" id="UP001632038"/>
    </source>
</evidence>
<accession>A0ABD3BXR3</accession>
<dbReference type="PANTHER" id="PTHR37909">
    <property type="entry name" value="S-ADENOSYL-L-METHIONINE-DEPENDENT METHYLTRANSFERASES SUPERFAMILY PROTEIN"/>
    <property type="match status" value="1"/>
</dbReference>
<name>A0ABD3BXR3_9LAMI</name>
<dbReference type="EMBL" id="JAVIJP010000060">
    <property type="protein sequence ID" value="KAL3622305.1"/>
    <property type="molecule type" value="Genomic_DNA"/>
</dbReference>
<dbReference type="Proteomes" id="UP001632038">
    <property type="component" value="Unassembled WGS sequence"/>
</dbReference>
<evidence type="ECO:0008006" key="4">
    <source>
        <dbReference type="Google" id="ProtNLM"/>
    </source>
</evidence>
<reference evidence="3" key="1">
    <citation type="journal article" date="2024" name="IScience">
        <title>Strigolactones Initiate the Formation of Haustorium-like Structures in Castilleja.</title>
        <authorList>
            <person name="Buerger M."/>
            <person name="Peterson D."/>
            <person name="Chory J."/>
        </authorList>
    </citation>
    <scope>NUCLEOTIDE SEQUENCE [LARGE SCALE GENOMIC DNA]</scope>
</reference>
<sequence>MNSQLDHEQQQPLSSPPPHMRVRHRSNYNGFSSLLQSNTKTSLTAFATLSFFLGYLLRAQTSHPELDLVMHHDFSGWCADPVPTDRVRQTVINHVFNGTTPWDNFPPPHVTPLLHKQWTKGWGSNTAVFEHLIRQARPKTIIEIGTFLGASATHMASLTRDLGLDTQILCIDDFRGWPGYYDNGKSLKMVNGDSMLLYQFMQNVIQANATGSILFLPFSTGTALSGLCEWGVYGDLVEVDAAHDFHSAWVDINNAYKVLRPGTGVLFGHDYAWAGVRYAVHLFARLKGLNIRLDGKHWVLY</sequence>
<dbReference type="SUPFAM" id="SSF53335">
    <property type="entry name" value="S-adenosyl-L-methionine-dependent methyltransferases"/>
    <property type="match status" value="1"/>
</dbReference>
<dbReference type="InterPro" id="IPR029063">
    <property type="entry name" value="SAM-dependent_MTases_sf"/>
</dbReference>
<protein>
    <recommendedName>
        <fullName evidence="4">S-adenosyl-L-methionine-dependent methyltransferase</fullName>
    </recommendedName>
</protein>
<organism evidence="2 3">
    <name type="scientific">Castilleja foliolosa</name>
    <dbReference type="NCBI Taxonomy" id="1961234"/>
    <lineage>
        <taxon>Eukaryota</taxon>
        <taxon>Viridiplantae</taxon>
        <taxon>Streptophyta</taxon>
        <taxon>Embryophyta</taxon>
        <taxon>Tracheophyta</taxon>
        <taxon>Spermatophyta</taxon>
        <taxon>Magnoliopsida</taxon>
        <taxon>eudicotyledons</taxon>
        <taxon>Gunneridae</taxon>
        <taxon>Pentapetalae</taxon>
        <taxon>asterids</taxon>
        <taxon>lamiids</taxon>
        <taxon>Lamiales</taxon>
        <taxon>Orobanchaceae</taxon>
        <taxon>Pedicularideae</taxon>
        <taxon>Castillejinae</taxon>
        <taxon>Castilleja</taxon>
    </lineage>
</organism>
<keyword evidence="3" id="KW-1185">Reference proteome</keyword>
<evidence type="ECO:0000313" key="2">
    <source>
        <dbReference type="EMBL" id="KAL3622305.1"/>
    </source>
</evidence>
<feature type="region of interest" description="Disordered" evidence="1">
    <location>
        <begin position="1"/>
        <end position="21"/>
    </location>
</feature>
<gene>
    <name evidence="2" type="ORF">CASFOL_033716</name>
</gene>
<dbReference type="PANTHER" id="PTHR37909:SF1">
    <property type="entry name" value="S-ADENOSYL-L-METHIONINE-DEPENDENT METHYLTRANSFERASES SUPERFAMILY PROTEIN"/>
    <property type="match status" value="1"/>
</dbReference>
<proteinExistence type="predicted"/>
<dbReference type="Gene3D" id="3.40.50.150">
    <property type="entry name" value="Vaccinia Virus protein VP39"/>
    <property type="match status" value="1"/>
</dbReference>